<evidence type="ECO:0000259" key="1">
    <source>
        <dbReference type="PROSITE" id="PS50127"/>
    </source>
</evidence>
<dbReference type="InterPro" id="IPR000608">
    <property type="entry name" value="UBC"/>
</dbReference>
<name>A0A8C4ZXS4_GADMO</name>
<dbReference type="PROSITE" id="PS50127">
    <property type="entry name" value="UBC_2"/>
    <property type="match status" value="1"/>
</dbReference>
<proteinExistence type="predicted"/>
<dbReference type="RefSeq" id="XP_030207691.1">
    <property type="nucleotide sequence ID" value="XM_030351831.1"/>
</dbReference>
<dbReference type="SMART" id="SM00327">
    <property type="entry name" value="VWA"/>
    <property type="match status" value="1"/>
</dbReference>
<dbReference type="InterPro" id="IPR003613">
    <property type="entry name" value="Ubox_domain"/>
</dbReference>
<dbReference type="GeneTree" id="ENSGT00940000166520"/>
<dbReference type="RefSeq" id="XP_030207692.1">
    <property type="nucleotide sequence ID" value="XM_030351832.1"/>
</dbReference>
<dbReference type="AlphaFoldDB" id="A0A8C4ZXS4"/>
<dbReference type="SMART" id="SM00212">
    <property type="entry name" value="UBCc"/>
    <property type="match status" value="1"/>
</dbReference>
<dbReference type="SUPFAM" id="SSF57850">
    <property type="entry name" value="RING/U-box"/>
    <property type="match status" value="1"/>
</dbReference>
<accession>A0A8C4ZXS4</accession>
<dbReference type="SUPFAM" id="SSF53300">
    <property type="entry name" value="vWA-like"/>
    <property type="match status" value="1"/>
</dbReference>
<protein>
    <submittedName>
        <fullName evidence="4">Uncharacterized LOC115540489</fullName>
    </submittedName>
</protein>
<dbReference type="InterPro" id="IPR016135">
    <property type="entry name" value="UBQ-conjugating_enzyme/RWD"/>
</dbReference>
<dbReference type="InterPro" id="IPR013083">
    <property type="entry name" value="Znf_RING/FYVE/PHD"/>
</dbReference>
<dbReference type="GO" id="GO:0004842">
    <property type="term" value="F:ubiquitin-protein transferase activity"/>
    <property type="evidence" value="ECO:0007669"/>
    <property type="project" value="InterPro"/>
</dbReference>
<dbReference type="GeneID" id="115540489"/>
<organism evidence="4 5">
    <name type="scientific">Gadus morhua</name>
    <name type="common">Atlantic cod</name>
    <dbReference type="NCBI Taxonomy" id="8049"/>
    <lineage>
        <taxon>Eukaryota</taxon>
        <taxon>Metazoa</taxon>
        <taxon>Chordata</taxon>
        <taxon>Craniata</taxon>
        <taxon>Vertebrata</taxon>
        <taxon>Euteleostomi</taxon>
        <taxon>Actinopterygii</taxon>
        <taxon>Neopterygii</taxon>
        <taxon>Teleostei</taxon>
        <taxon>Neoteleostei</taxon>
        <taxon>Acanthomorphata</taxon>
        <taxon>Zeiogadaria</taxon>
        <taxon>Gadariae</taxon>
        <taxon>Gadiformes</taxon>
        <taxon>Gadoidei</taxon>
        <taxon>Gadidae</taxon>
        <taxon>Gadus</taxon>
    </lineage>
</organism>
<dbReference type="Pfam" id="PF00179">
    <property type="entry name" value="UQ_con"/>
    <property type="match status" value="1"/>
</dbReference>
<dbReference type="Pfam" id="PF13519">
    <property type="entry name" value="VWA_2"/>
    <property type="match status" value="1"/>
</dbReference>
<dbReference type="Proteomes" id="UP000694546">
    <property type="component" value="Chromosome 3"/>
</dbReference>
<dbReference type="InterPro" id="IPR002035">
    <property type="entry name" value="VWF_A"/>
</dbReference>
<evidence type="ECO:0000259" key="2">
    <source>
        <dbReference type="PROSITE" id="PS50234"/>
    </source>
</evidence>
<reference evidence="4" key="1">
    <citation type="submission" date="2025-08" db="UniProtKB">
        <authorList>
            <consortium name="Ensembl"/>
        </authorList>
    </citation>
    <scope>IDENTIFICATION</scope>
</reference>
<dbReference type="Gene3D" id="3.10.110.10">
    <property type="entry name" value="Ubiquitin Conjugating Enzyme"/>
    <property type="match status" value="1"/>
</dbReference>
<dbReference type="OrthoDB" id="10069349at2759"/>
<dbReference type="SMART" id="SM00504">
    <property type="entry name" value="Ubox"/>
    <property type="match status" value="1"/>
</dbReference>
<dbReference type="InterPro" id="IPR013761">
    <property type="entry name" value="SAM/pointed_sf"/>
</dbReference>
<feature type="domain" description="VWFA" evidence="2">
    <location>
        <begin position="583"/>
        <end position="778"/>
    </location>
</feature>
<keyword evidence="5" id="KW-1185">Reference proteome</keyword>
<dbReference type="GO" id="GO:0016567">
    <property type="term" value="P:protein ubiquitination"/>
    <property type="evidence" value="ECO:0007669"/>
    <property type="project" value="InterPro"/>
</dbReference>
<reference evidence="4" key="2">
    <citation type="submission" date="2025-09" db="UniProtKB">
        <authorList>
            <consortium name="Ensembl"/>
        </authorList>
    </citation>
    <scope>IDENTIFICATION</scope>
</reference>
<dbReference type="Gene3D" id="3.40.50.410">
    <property type="entry name" value="von Willebrand factor, type A domain"/>
    <property type="match status" value="1"/>
</dbReference>
<dbReference type="Gene3D" id="1.10.150.50">
    <property type="entry name" value="Transcription Factor, Ets-1"/>
    <property type="match status" value="1"/>
</dbReference>
<sequence>MDAIYNLLDTFRLTEYYKRFLDIGVTDERDFIDSLTEEDLKQIGLSQVERNRFENLKDRVRRLRARPDPEGHGQGAVKKMEEFCIQYTYPQCPEQKYIRDMDPAQNTVEDLMLRICHVENFKGVCLYTVDGMPLTDDPFFNTWSLKERHIKNKDVLYAIFTLPQNLQANPTMRNPTAEETAGEHNVRCHIMLKGNFDISVNLTTDTIYNLRRKLAFYSGIPVHALHYQGNHGSSDTLEDLGISEDKRSAVNFYLSTCDDQPPNNITLFSNDVALSVKQTTKGQSVFLSSLYSVRSEKCGGNFKKVVAYIRQLTGCNPLAQSLYQLICKNEIVTKTQKIAIFEGLYVLFRELLPRPGQRTEEKPIEDMDVFEYSTHCWAYLITEAANQSTEHEEYTPMILSSEEGPRFCDPVNVPGTPVILEKSHVLQKIRDGEKIPNCSEQVLGESSLKRAIDIEKMLLSLPPFITTYFLWLTHADMPGENFQVNMKKTFADMTEKLTEFPFLRVTPPLQLKEAGQPGPLPVLLSEDNLGICLFKDKCKPQEIKVLNFLSGKEETVNLDELALRTGNLSDGQTFLTCRTPKEAILVLMDTSSSMGGKCYGELKMRKIDAVKELFDCFATRTMAYDFHHVIGLVRFGKDVKLLHTFTETLEKFKEHLRDLIPKGKTVLYEALQHGVKEMEGVKERFPECRLRIICLTDGSDVGSKVKPETVAVNLITSNIIVDSILLGNVANNTLHGISNATGGCCFKPKTSKEGLKLFESETVLSLEMRKPKKKLDPLSITSETVLRSIFAQHGYDELPETSLPSEFNNKVTAAKNSLKTKKGQTLMKKDKRVLEELRSLHCDPHPFIDIFPSESDFTFWKILMQGPPDTPYANGTFELYCQFGPDYPVKPPTIRFVTVMYHCNINSSGRICHNIFDRGYNAHITMKEILEAVYGLLIAPEAEDPLDSILAEKFLSSEEEYKQEAKDHTAKTAAKSFNEKEQELVGSVGDNTPSHLKCPLSLRIFVDPVKTNNGDVYERLFIEEHLKKTMFDPRRGAGYPLQMSDLKPDPDMKNMVKKHRVFQLQ</sequence>
<dbReference type="Ensembl" id="ENSGMOT00000072559.1">
    <property type="protein sequence ID" value="ENSGMOP00000023811.1"/>
    <property type="gene ID" value="ENSGMOG00000023747.1"/>
</dbReference>
<evidence type="ECO:0000313" key="4">
    <source>
        <dbReference type="Ensembl" id="ENSGMOP00000023811.1"/>
    </source>
</evidence>
<dbReference type="CDD" id="cd23833">
    <property type="entry name" value="UBCc_ApmR795-like"/>
    <property type="match status" value="1"/>
</dbReference>
<evidence type="ECO:0000259" key="3">
    <source>
        <dbReference type="PROSITE" id="PS51698"/>
    </source>
</evidence>
<dbReference type="InterPro" id="IPR036465">
    <property type="entry name" value="vWFA_dom_sf"/>
</dbReference>
<gene>
    <name evidence="4" type="primary">LOC115540489</name>
</gene>
<dbReference type="PROSITE" id="PS50234">
    <property type="entry name" value="VWFA"/>
    <property type="match status" value="1"/>
</dbReference>
<dbReference type="Gene3D" id="3.30.40.10">
    <property type="entry name" value="Zinc/RING finger domain, C3HC4 (zinc finger)"/>
    <property type="match status" value="1"/>
</dbReference>
<feature type="domain" description="U-box" evidence="3">
    <location>
        <begin position="991"/>
        <end position="1065"/>
    </location>
</feature>
<dbReference type="PROSITE" id="PS51698">
    <property type="entry name" value="U_BOX"/>
    <property type="match status" value="1"/>
</dbReference>
<dbReference type="OMA" id="VIRCHIM"/>
<dbReference type="Pfam" id="PF04564">
    <property type="entry name" value="U-box"/>
    <property type="match status" value="1"/>
</dbReference>
<dbReference type="PANTHER" id="PTHR24068">
    <property type="entry name" value="UBIQUITIN-CONJUGATING ENZYME E2"/>
    <property type="match status" value="1"/>
</dbReference>
<evidence type="ECO:0000313" key="5">
    <source>
        <dbReference type="Proteomes" id="UP000694546"/>
    </source>
</evidence>
<dbReference type="CDD" id="cd00198">
    <property type="entry name" value="vWFA"/>
    <property type="match status" value="1"/>
</dbReference>
<feature type="domain" description="UBC core" evidence="1">
    <location>
        <begin position="828"/>
        <end position="974"/>
    </location>
</feature>
<dbReference type="SUPFAM" id="SSF54495">
    <property type="entry name" value="UBC-like"/>
    <property type="match status" value="1"/>
</dbReference>